<evidence type="ECO:0008006" key="8">
    <source>
        <dbReference type="Google" id="ProtNLM"/>
    </source>
</evidence>
<dbReference type="AlphaFoldDB" id="A0A1M6VZ41"/>
<dbReference type="EMBL" id="FRAW01000021">
    <property type="protein sequence ID" value="SHK86703.1"/>
    <property type="molecule type" value="Genomic_DNA"/>
</dbReference>
<comment type="similarity">
    <text evidence="2">Belongs to the histone H1/H5 family. HCT subfamily.</text>
</comment>
<dbReference type="InterPro" id="IPR010886">
    <property type="entry name" value="Hc1"/>
</dbReference>
<evidence type="ECO:0000313" key="5">
    <source>
        <dbReference type="EMBL" id="SJZ55606.1"/>
    </source>
</evidence>
<reference evidence="4" key="2">
    <citation type="submission" date="2016-11" db="EMBL/GenBank/DDBJ databases">
        <authorList>
            <person name="Jaros S."/>
            <person name="Januszkiewicz K."/>
            <person name="Wedrychowicz H."/>
        </authorList>
    </citation>
    <scope>NUCLEOTIDE SEQUENCE [LARGE SCALE GENOMIC DNA]</scope>
    <source>
        <strain evidence="4">UWOS</strain>
    </source>
</reference>
<comment type="function">
    <text evidence="1">Might have a role analogous to that of eukaryotic histone proteins.</text>
</comment>
<feature type="compositionally biased region" description="Basic and acidic residues" evidence="3">
    <location>
        <begin position="53"/>
        <end position="63"/>
    </location>
</feature>
<name>A0A1M6VZ41_9BACT</name>
<keyword evidence="6" id="KW-1185">Reference proteome</keyword>
<protein>
    <recommendedName>
        <fullName evidence="8">Histone H1-like protein Hc1</fullName>
    </recommendedName>
</protein>
<dbReference type="Proteomes" id="UP000190449">
    <property type="component" value="Unassembled WGS sequence"/>
</dbReference>
<organism evidence="4 6">
    <name type="scientific">Fibrobacter intestinalis</name>
    <dbReference type="NCBI Taxonomy" id="28122"/>
    <lineage>
        <taxon>Bacteria</taxon>
        <taxon>Pseudomonadati</taxon>
        <taxon>Fibrobacterota</taxon>
        <taxon>Fibrobacteria</taxon>
        <taxon>Fibrobacterales</taxon>
        <taxon>Fibrobacteraceae</taxon>
        <taxon>Fibrobacter</taxon>
    </lineage>
</organism>
<dbReference type="GO" id="GO:0003677">
    <property type="term" value="F:DNA binding"/>
    <property type="evidence" value="ECO:0007669"/>
    <property type="project" value="InterPro"/>
</dbReference>
<evidence type="ECO:0000313" key="7">
    <source>
        <dbReference type="Proteomes" id="UP000190449"/>
    </source>
</evidence>
<dbReference type="STRING" id="28122.SAMN02745108_00936"/>
<dbReference type="GO" id="GO:0030527">
    <property type="term" value="F:structural constituent of chromatin"/>
    <property type="evidence" value="ECO:0007669"/>
    <property type="project" value="InterPro"/>
</dbReference>
<dbReference type="Proteomes" id="UP000184275">
    <property type="component" value="Unassembled WGS sequence"/>
</dbReference>
<evidence type="ECO:0000256" key="1">
    <source>
        <dbReference type="ARBA" id="ARBA00002333"/>
    </source>
</evidence>
<reference evidence="5 7" key="3">
    <citation type="submission" date="2017-02" db="EMBL/GenBank/DDBJ databases">
        <authorList>
            <person name="Peterson S.W."/>
        </authorList>
    </citation>
    <scope>NUCLEOTIDE SEQUENCE [LARGE SCALE GENOMIC DNA]</scope>
    <source>
        <strain evidence="5 7">ATCC 43854</strain>
    </source>
</reference>
<evidence type="ECO:0000256" key="3">
    <source>
        <dbReference type="SAM" id="MobiDB-lite"/>
    </source>
</evidence>
<sequence>MDLVQQLEQELVALKHEYEKFIKGNKSAGTRARKVLQNIKRTCQDLRVSIQGVKKESDGKKPEEEGDAS</sequence>
<dbReference type="RefSeq" id="WP_073305009.1">
    <property type="nucleotide sequence ID" value="NZ_FRAW01000021.1"/>
</dbReference>
<reference evidence="6" key="1">
    <citation type="submission" date="2016-11" db="EMBL/GenBank/DDBJ databases">
        <authorList>
            <person name="Varghese N."/>
            <person name="Submissions S."/>
        </authorList>
    </citation>
    <scope>NUCLEOTIDE SEQUENCE [LARGE SCALE GENOMIC DNA]</scope>
    <source>
        <strain evidence="6">UWOS</strain>
    </source>
</reference>
<gene>
    <name evidence="5" type="ORF">SAMN02745108_00936</name>
    <name evidence="4" type="ORF">SAMN05720469_12123</name>
</gene>
<proteinExistence type="inferred from homology"/>
<evidence type="ECO:0000313" key="4">
    <source>
        <dbReference type="EMBL" id="SHK86703.1"/>
    </source>
</evidence>
<feature type="region of interest" description="Disordered" evidence="3">
    <location>
        <begin position="50"/>
        <end position="69"/>
    </location>
</feature>
<evidence type="ECO:0000313" key="6">
    <source>
        <dbReference type="Proteomes" id="UP000184275"/>
    </source>
</evidence>
<accession>A0A1T4LLW2</accession>
<evidence type="ECO:0000256" key="2">
    <source>
        <dbReference type="ARBA" id="ARBA00008424"/>
    </source>
</evidence>
<dbReference type="EMBL" id="FUWU01000012">
    <property type="protein sequence ID" value="SJZ55606.1"/>
    <property type="molecule type" value="Genomic_DNA"/>
</dbReference>
<dbReference type="Pfam" id="PF07432">
    <property type="entry name" value="Hc1"/>
    <property type="match status" value="1"/>
</dbReference>
<accession>A0A1M6VZ41</accession>